<gene>
    <name evidence="1" type="ORF">SDC9_182074</name>
</gene>
<reference evidence="1" key="1">
    <citation type="submission" date="2019-08" db="EMBL/GenBank/DDBJ databases">
        <authorList>
            <person name="Kucharzyk K."/>
            <person name="Murdoch R.W."/>
            <person name="Higgins S."/>
            <person name="Loffler F."/>
        </authorList>
    </citation>
    <scope>NUCLEOTIDE SEQUENCE</scope>
</reference>
<protein>
    <submittedName>
        <fullName evidence="1">Uncharacterized protein</fullName>
    </submittedName>
</protein>
<dbReference type="EMBL" id="VSSQ01087698">
    <property type="protein sequence ID" value="MPN34580.1"/>
    <property type="molecule type" value="Genomic_DNA"/>
</dbReference>
<accession>A0A645H7C4</accession>
<name>A0A645H7C4_9ZZZZ</name>
<evidence type="ECO:0000313" key="1">
    <source>
        <dbReference type="EMBL" id="MPN34580.1"/>
    </source>
</evidence>
<sequence>MILNQLLKMTSPWKAKIIINVANNAIIVTGFNGAKNLLLNHSSPLELSRIFLLKYPATSGITIYRSTDIISTSLGTTILDIPNSSITIGAKRTNMIKSFTATCTNV</sequence>
<organism evidence="1">
    <name type="scientific">bioreactor metagenome</name>
    <dbReference type="NCBI Taxonomy" id="1076179"/>
    <lineage>
        <taxon>unclassified sequences</taxon>
        <taxon>metagenomes</taxon>
        <taxon>ecological metagenomes</taxon>
    </lineage>
</organism>
<proteinExistence type="predicted"/>
<comment type="caution">
    <text evidence="1">The sequence shown here is derived from an EMBL/GenBank/DDBJ whole genome shotgun (WGS) entry which is preliminary data.</text>
</comment>
<dbReference type="AlphaFoldDB" id="A0A645H7C4"/>